<keyword evidence="3" id="KW-1185">Reference proteome</keyword>
<keyword evidence="1" id="KW-0732">Signal</keyword>
<dbReference type="AlphaFoldDB" id="A0A844CIF6"/>
<evidence type="ECO:0000313" key="3">
    <source>
        <dbReference type="Proteomes" id="UP000564704"/>
    </source>
</evidence>
<protein>
    <submittedName>
        <fullName evidence="2">DUF1007 family protein</fullName>
    </submittedName>
</protein>
<name>A0A844CIF6_9RHOB</name>
<dbReference type="Pfam" id="PF06226">
    <property type="entry name" value="DUF1007"/>
    <property type="match status" value="1"/>
</dbReference>
<feature type="chain" id="PRO_5032929587" evidence="1">
    <location>
        <begin position="20"/>
        <end position="210"/>
    </location>
</feature>
<sequence>MLRKLLILLALIPATIASAHPHVFVDVSLRFLSDTKGRLTGVEVTWSYDDFFSLLVLEDRGLDPDGDMQLTEKEQAALMGFDLEYWEPGFEGALFLYDEGEKVALGGPKATHATMEGGRIVTRHIRPVEALAPMHLTVRPYDPSYYAALDLVEVTGLPEICETELIQPDTDAADQKVETLGGVGMEAVYDEVQVGIYYADELRVTCAPSS</sequence>
<reference evidence="2 3" key="1">
    <citation type="submission" date="2019-05" db="EMBL/GenBank/DDBJ databases">
        <title>Roseovarius bejariae sp. nov., a moderately halophylic bacterium isolated from a saline soil in Rambla Salada (Murcia).</title>
        <authorList>
            <person name="Castro D.J."/>
            <person name="Gomez-Altuve A."/>
            <person name="Reina J.C."/>
            <person name="Rodriguez M."/>
            <person name="Sampedro I."/>
            <person name="Llamas I."/>
            <person name="Martinez-Checa F."/>
        </authorList>
    </citation>
    <scope>NUCLEOTIDE SEQUENCE [LARGE SCALE GENOMIC DNA]</scope>
    <source>
        <strain evidence="2 3">A21</strain>
    </source>
</reference>
<feature type="signal peptide" evidence="1">
    <location>
        <begin position="1"/>
        <end position="19"/>
    </location>
</feature>
<organism evidence="2 3">
    <name type="scientific">Roseovarius bejariae</name>
    <dbReference type="NCBI Taxonomy" id="2576383"/>
    <lineage>
        <taxon>Bacteria</taxon>
        <taxon>Pseudomonadati</taxon>
        <taxon>Pseudomonadota</taxon>
        <taxon>Alphaproteobacteria</taxon>
        <taxon>Rhodobacterales</taxon>
        <taxon>Roseobacteraceae</taxon>
        <taxon>Roseovarius</taxon>
    </lineage>
</organism>
<proteinExistence type="predicted"/>
<dbReference type="Proteomes" id="UP000564704">
    <property type="component" value="Unassembled WGS sequence"/>
</dbReference>
<evidence type="ECO:0000313" key="2">
    <source>
        <dbReference type="EMBL" id="MRU14462.1"/>
    </source>
</evidence>
<dbReference type="OrthoDB" id="1679673at2"/>
<dbReference type="EMBL" id="SZWE01000001">
    <property type="protein sequence ID" value="MRU14462.1"/>
    <property type="molecule type" value="Genomic_DNA"/>
</dbReference>
<gene>
    <name evidence="2" type="ORF">FDP25_03350</name>
</gene>
<comment type="caution">
    <text evidence="2">The sequence shown here is derived from an EMBL/GenBank/DDBJ whole genome shotgun (WGS) entry which is preliminary data.</text>
</comment>
<evidence type="ECO:0000256" key="1">
    <source>
        <dbReference type="SAM" id="SignalP"/>
    </source>
</evidence>
<dbReference type="InterPro" id="IPR010412">
    <property type="entry name" value="DUF1007"/>
</dbReference>
<dbReference type="RefSeq" id="WP_154148922.1">
    <property type="nucleotide sequence ID" value="NZ_SZWE01000001.1"/>
</dbReference>
<accession>A0A844CIF6</accession>